<evidence type="ECO:0000259" key="1">
    <source>
        <dbReference type="PROSITE" id="PS51340"/>
    </source>
</evidence>
<dbReference type="SUPFAM" id="SSF50800">
    <property type="entry name" value="PK beta-barrel domain-like"/>
    <property type="match status" value="1"/>
</dbReference>
<dbReference type="RefSeq" id="WP_048311896.1">
    <property type="nucleotide sequence ID" value="NZ_CP119526.1"/>
</dbReference>
<dbReference type="EMBL" id="LELK01000004">
    <property type="protein sequence ID" value="KMM37107.1"/>
    <property type="molecule type" value="Genomic_DNA"/>
</dbReference>
<name>A0A0J6FS13_9BACL</name>
<dbReference type="Pfam" id="PF03473">
    <property type="entry name" value="MOSC"/>
    <property type="match status" value="1"/>
</dbReference>
<reference evidence="2" key="1">
    <citation type="submission" date="2015-06" db="EMBL/GenBank/DDBJ databases">
        <authorList>
            <person name="Liu B."/>
            <person name="Wang J."/>
            <person name="Zhu Y."/>
            <person name="Liu G."/>
            <person name="Chen Q."/>
            <person name="Zheng C."/>
            <person name="Che J."/>
            <person name="Ge C."/>
            <person name="Shi H."/>
            <person name="Pan Z."/>
            <person name="Liu X."/>
        </authorList>
    </citation>
    <scope>NUCLEOTIDE SEQUENCE [LARGE SCALE GENOMIC DNA]</scope>
    <source>
        <strain evidence="2">DSM 16346</strain>
    </source>
</reference>
<dbReference type="PROSITE" id="PS51340">
    <property type="entry name" value="MOSC"/>
    <property type="match status" value="1"/>
</dbReference>
<proteinExistence type="predicted"/>
<dbReference type="OrthoDB" id="9786134at2"/>
<dbReference type="STRING" id="157733.AB986_14580"/>
<dbReference type="InterPro" id="IPR011037">
    <property type="entry name" value="Pyrv_Knase-like_insert_dom_sf"/>
</dbReference>
<sequence>MKLLSVNVGKPIETDYKGKNIETGIYKQSVCEKVYVSREQVEGDGQADLVHHGGSEKAICVYPIEHYSYWEEKLQRQLKPGAFGENFTMSGLDEKEALIGDIYKIGETRVQVSLPRQPCFKLSKKFEVNNMHLFVMENGYSGYYLRVLEEGYVKEGDDITVEHRPTHGVTVALINRLTYHDKKDRVGLEQAMLAKELSESWYNKLRKQLSAL</sequence>
<gene>
    <name evidence="2" type="ORF">AB986_14580</name>
</gene>
<dbReference type="Pfam" id="PF03475">
    <property type="entry name" value="YiiM_3-alpha"/>
    <property type="match status" value="1"/>
</dbReference>
<dbReference type="PANTHER" id="PTHR30212">
    <property type="entry name" value="PROTEIN YIIM"/>
    <property type="match status" value="1"/>
</dbReference>
<accession>A0A0J6FS13</accession>
<dbReference type="GO" id="GO:0003824">
    <property type="term" value="F:catalytic activity"/>
    <property type="evidence" value="ECO:0007669"/>
    <property type="project" value="InterPro"/>
</dbReference>
<dbReference type="GO" id="GO:0030170">
    <property type="term" value="F:pyridoxal phosphate binding"/>
    <property type="evidence" value="ECO:0007669"/>
    <property type="project" value="InterPro"/>
</dbReference>
<comment type="caution">
    <text evidence="2">The sequence shown here is derived from an EMBL/GenBank/DDBJ whole genome shotgun (WGS) entry which is preliminary data.</text>
</comment>
<dbReference type="AlphaFoldDB" id="A0A0J6FS13"/>
<dbReference type="Gene3D" id="2.40.33.20">
    <property type="entry name" value="PK beta-barrel domain-like"/>
    <property type="match status" value="1"/>
</dbReference>
<dbReference type="InterPro" id="IPR005302">
    <property type="entry name" value="MoCF_Sase_C"/>
</dbReference>
<organism evidence="2 3">
    <name type="scientific">Guptibacillus hwajinpoensis</name>
    <dbReference type="NCBI Taxonomy" id="208199"/>
    <lineage>
        <taxon>Bacteria</taxon>
        <taxon>Bacillati</taxon>
        <taxon>Bacillota</taxon>
        <taxon>Bacilli</taxon>
        <taxon>Bacillales</taxon>
        <taxon>Guptibacillaceae</taxon>
        <taxon>Guptibacillus</taxon>
    </lineage>
</organism>
<dbReference type="InterPro" id="IPR005163">
    <property type="entry name" value="Tri_helical_YiiM-like"/>
</dbReference>
<evidence type="ECO:0000313" key="3">
    <source>
        <dbReference type="Proteomes" id="UP000035996"/>
    </source>
</evidence>
<dbReference type="Proteomes" id="UP000035996">
    <property type="component" value="Unassembled WGS sequence"/>
</dbReference>
<dbReference type="PATRIC" id="fig|157733.3.peg.983"/>
<dbReference type="InterPro" id="IPR052353">
    <property type="entry name" value="Benzoxazolinone_Detox_Enz"/>
</dbReference>
<evidence type="ECO:0000313" key="2">
    <source>
        <dbReference type="EMBL" id="KMM37107.1"/>
    </source>
</evidence>
<keyword evidence="3" id="KW-1185">Reference proteome</keyword>
<dbReference type="GO" id="GO:0030151">
    <property type="term" value="F:molybdenum ion binding"/>
    <property type="evidence" value="ECO:0007669"/>
    <property type="project" value="InterPro"/>
</dbReference>
<protein>
    <submittedName>
        <fullName evidence="2">Cytoplasmic protein</fullName>
    </submittedName>
</protein>
<dbReference type="PANTHER" id="PTHR30212:SF4">
    <property type="entry name" value="MOSC DOMAIN-CONTAINING PROTEIN"/>
    <property type="match status" value="1"/>
</dbReference>
<feature type="domain" description="MOSC" evidence="1">
    <location>
        <begin position="28"/>
        <end position="162"/>
    </location>
</feature>